<evidence type="ECO:0000313" key="4">
    <source>
        <dbReference type="Proteomes" id="UP000095280"/>
    </source>
</evidence>
<dbReference type="Pfam" id="PF13499">
    <property type="entry name" value="EF-hand_7"/>
    <property type="match status" value="1"/>
</dbReference>
<dbReference type="Proteomes" id="UP000095280">
    <property type="component" value="Unplaced"/>
</dbReference>
<sequence length="464" mass="51473">TWVAKDSLRRRKLAIHVISQKSFGPAVQEDKYEGYPGDGRHCQPVCTEPSELRLVLRLEAWIDDCGSLMVRPSIHEDLDASAAAEARAVENREPPGSCHWHGKLCWLRCAFNKHDRYLTARPSLRLLGQLSSSRKGRATQQRRKQPPADEEVWKAAFKRLDKRSRGAIAIGDLGEALRRAKFVLSEEEVQDYAKDADPDASGTVELPNFLTVAARAKAETLSPEQWAQALDEAFLTFDKVEAGRLKAEDLQGWLTQLGEPLEAKEVAQMLRGLVDENGMVVYQDLVKRLAKLAIRPGGQQRRPGQRNQGTKRDKTTSKNITRLGVNYWQHSTSTTANTQRNRGRGFWTALGWDVAQLLKYTIGNIRQLHNTEQGLTELRNHFDVSDKSLTMSMRLEFPQPGCTAWQPLPSSGEGPLLAVTYGAVGSAGANAVPGVVPADLKDAAGALVLVHQRAGLRAAKKRRV</sequence>
<evidence type="ECO:0000259" key="3">
    <source>
        <dbReference type="Pfam" id="PF13499"/>
    </source>
</evidence>
<evidence type="ECO:0000256" key="2">
    <source>
        <dbReference type="SAM" id="MobiDB-lite"/>
    </source>
</evidence>
<feature type="compositionally biased region" description="Low complexity" evidence="2">
    <location>
        <begin position="295"/>
        <end position="308"/>
    </location>
</feature>
<keyword evidence="4" id="KW-1185">Reference proteome</keyword>
<organism evidence="4 5">
    <name type="scientific">Macrostomum lignano</name>
    <dbReference type="NCBI Taxonomy" id="282301"/>
    <lineage>
        <taxon>Eukaryota</taxon>
        <taxon>Metazoa</taxon>
        <taxon>Spiralia</taxon>
        <taxon>Lophotrochozoa</taxon>
        <taxon>Platyhelminthes</taxon>
        <taxon>Rhabditophora</taxon>
        <taxon>Macrostomorpha</taxon>
        <taxon>Macrostomida</taxon>
        <taxon>Macrostomidae</taxon>
        <taxon>Macrostomum</taxon>
    </lineage>
</organism>
<dbReference type="InterPro" id="IPR011992">
    <property type="entry name" value="EF-hand-dom_pair"/>
</dbReference>
<dbReference type="Gene3D" id="1.10.238.10">
    <property type="entry name" value="EF-hand"/>
    <property type="match status" value="1"/>
</dbReference>
<accession>A0A1I8HAR9</accession>
<dbReference type="SUPFAM" id="SSF47473">
    <property type="entry name" value="EF-hand"/>
    <property type="match status" value="1"/>
</dbReference>
<feature type="compositionally biased region" description="Basic residues" evidence="2">
    <location>
        <begin position="134"/>
        <end position="145"/>
    </location>
</feature>
<dbReference type="PANTHER" id="PTHR23048:SF0">
    <property type="entry name" value="CALMODULIN LIKE 3"/>
    <property type="match status" value="1"/>
</dbReference>
<dbReference type="GO" id="GO:0005509">
    <property type="term" value="F:calcium ion binding"/>
    <property type="evidence" value="ECO:0007669"/>
    <property type="project" value="InterPro"/>
</dbReference>
<dbReference type="PANTHER" id="PTHR23048">
    <property type="entry name" value="MYOSIN LIGHT CHAIN 1, 3"/>
    <property type="match status" value="1"/>
</dbReference>
<dbReference type="AlphaFoldDB" id="A0A1I8HAR9"/>
<dbReference type="InterPro" id="IPR050230">
    <property type="entry name" value="CALM/Myosin/TropC-like"/>
</dbReference>
<dbReference type="FunFam" id="1.10.238.10:FF:000001">
    <property type="entry name" value="Calmodulin 1"/>
    <property type="match status" value="1"/>
</dbReference>
<dbReference type="WBParaSite" id="maker-uti_cns_0005322-snap-gene-0.2-mRNA-1">
    <property type="protein sequence ID" value="maker-uti_cns_0005322-snap-gene-0.2-mRNA-1"/>
    <property type="gene ID" value="maker-uti_cns_0005322-snap-gene-0.2"/>
</dbReference>
<dbReference type="GO" id="GO:0016460">
    <property type="term" value="C:myosin II complex"/>
    <property type="evidence" value="ECO:0007669"/>
    <property type="project" value="TreeGrafter"/>
</dbReference>
<feature type="domain" description="EF-hand" evidence="3">
    <location>
        <begin position="150"/>
        <end position="212"/>
    </location>
</feature>
<feature type="region of interest" description="Disordered" evidence="2">
    <location>
        <begin position="294"/>
        <end position="316"/>
    </location>
</feature>
<keyword evidence="1" id="KW-0677">Repeat</keyword>
<evidence type="ECO:0000313" key="5">
    <source>
        <dbReference type="WBParaSite" id="maker-uti_cns_0005322-snap-gene-0.2-mRNA-1"/>
    </source>
</evidence>
<feature type="region of interest" description="Disordered" evidence="2">
    <location>
        <begin position="129"/>
        <end position="150"/>
    </location>
</feature>
<dbReference type="InterPro" id="IPR002048">
    <property type="entry name" value="EF_hand_dom"/>
</dbReference>
<name>A0A1I8HAR9_9PLAT</name>
<reference evidence="5" key="1">
    <citation type="submission" date="2016-11" db="UniProtKB">
        <authorList>
            <consortium name="WormBaseParasite"/>
        </authorList>
    </citation>
    <scope>IDENTIFICATION</scope>
</reference>
<proteinExistence type="predicted"/>
<protein>
    <submittedName>
        <fullName evidence="5">EF-hand domain-containing protein</fullName>
    </submittedName>
</protein>
<evidence type="ECO:0000256" key="1">
    <source>
        <dbReference type="ARBA" id="ARBA00022737"/>
    </source>
</evidence>